<dbReference type="Proteomes" id="UP000619457">
    <property type="component" value="Unassembled WGS sequence"/>
</dbReference>
<comment type="caution">
    <text evidence="1">The sequence shown here is derived from an EMBL/GenBank/DDBJ whole genome shotgun (WGS) entry which is preliminary data.</text>
</comment>
<dbReference type="Pfam" id="PF13646">
    <property type="entry name" value="HEAT_2"/>
    <property type="match status" value="1"/>
</dbReference>
<evidence type="ECO:0000313" key="2">
    <source>
        <dbReference type="Proteomes" id="UP000619457"/>
    </source>
</evidence>
<dbReference type="Gene3D" id="1.25.10.10">
    <property type="entry name" value="Leucine-rich Repeat Variant"/>
    <property type="match status" value="1"/>
</dbReference>
<accession>A0A918UKT1</accession>
<proteinExistence type="predicted"/>
<dbReference type="InterPro" id="IPR016024">
    <property type="entry name" value="ARM-type_fold"/>
</dbReference>
<protein>
    <recommendedName>
        <fullName evidence="3">HEAT repeat-containing protein</fullName>
    </recommendedName>
</protein>
<evidence type="ECO:0000313" key="1">
    <source>
        <dbReference type="EMBL" id="GGZ17613.1"/>
    </source>
</evidence>
<dbReference type="InterPro" id="IPR011989">
    <property type="entry name" value="ARM-like"/>
</dbReference>
<gene>
    <name evidence="1" type="ORF">GCM10007049_07800</name>
</gene>
<dbReference type="AlphaFoldDB" id="A0A918UKT1"/>
<reference evidence="1" key="1">
    <citation type="journal article" date="2014" name="Int. J. Syst. Evol. Microbiol.">
        <title>Complete genome sequence of Corynebacterium casei LMG S-19264T (=DSM 44701T), isolated from a smear-ripened cheese.</title>
        <authorList>
            <consortium name="US DOE Joint Genome Institute (JGI-PGF)"/>
            <person name="Walter F."/>
            <person name="Albersmeier A."/>
            <person name="Kalinowski J."/>
            <person name="Ruckert C."/>
        </authorList>
    </citation>
    <scope>NUCLEOTIDE SEQUENCE</scope>
    <source>
        <strain evidence="1">KCTC 12368</strain>
    </source>
</reference>
<evidence type="ECO:0008006" key="3">
    <source>
        <dbReference type="Google" id="ProtNLM"/>
    </source>
</evidence>
<keyword evidence="2" id="KW-1185">Reference proteome</keyword>
<organism evidence="1 2">
    <name type="scientific">Echinicola pacifica</name>
    <dbReference type="NCBI Taxonomy" id="346377"/>
    <lineage>
        <taxon>Bacteria</taxon>
        <taxon>Pseudomonadati</taxon>
        <taxon>Bacteroidota</taxon>
        <taxon>Cytophagia</taxon>
        <taxon>Cytophagales</taxon>
        <taxon>Cyclobacteriaceae</taxon>
        <taxon>Echinicola</taxon>
    </lineage>
</organism>
<dbReference type="SUPFAM" id="SSF48371">
    <property type="entry name" value="ARM repeat"/>
    <property type="match status" value="1"/>
</dbReference>
<dbReference type="RefSeq" id="WP_018473945.1">
    <property type="nucleotide sequence ID" value="NZ_BMWX01000001.1"/>
</dbReference>
<name>A0A918UKT1_9BACT</name>
<sequence>MTDNIDVLIKKMCDREEEESFVFADRLAEIGGEEVLNRLVALLKDEDIENAYLAARALSAMDNNEAALDPLLEVINDHKYKMKNGTLVQALEGFDLSTKFVDILRIYLFGNFKASLLAKEYLDFTEFDITPRVIRKAEKHYNHFLNNEPGDEAVDIKKQEAAEILADLKSMFEGEEE</sequence>
<dbReference type="EMBL" id="BMWX01000001">
    <property type="protein sequence ID" value="GGZ17613.1"/>
    <property type="molecule type" value="Genomic_DNA"/>
</dbReference>
<reference evidence="1" key="2">
    <citation type="submission" date="2020-09" db="EMBL/GenBank/DDBJ databases">
        <authorList>
            <person name="Sun Q."/>
            <person name="Kim S."/>
        </authorList>
    </citation>
    <scope>NUCLEOTIDE SEQUENCE</scope>
    <source>
        <strain evidence="1">KCTC 12368</strain>
    </source>
</reference>